<dbReference type="Proteomes" id="UP000291838">
    <property type="component" value="Unassembled WGS sequence"/>
</dbReference>
<protein>
    <submittedName>
        <fullName evidence="2">Antibiotic biosynthesis monooxygenase</fullName>
    </submittedName>
</protein>
<dbReference type="OrthoDB" id="9798157at2"/>
<dbReference type="PANTHER" id="PTHR34474">
    <property type="entry name" value="SIGNAL TRANSDUCTION PROTEIN TRAP"/>
    <property type="match status" value="1"/>
</dbReference>
<gene>
    <name evidence="2" type="ORF">EUA06_11560</name>
</gene>
<proteinExistence type="predicted"/>
<comment type="caution">
    <text evidence="2">The sequence shown here is derived from an EMBL/GenBank/DDBJ whole genome shotgun (WGS) entry which is preliminary data.</text>
</comment>
<reference evidence="2 3" key="1">
    <citation type="submission" date="2019-01" db="EMBL/GenBank/DDBJ databases">
        <title>Novel species of Nocardioides.</title>
        <authorList>
            <person name="Liu Q."/>
            <person name="Xin Y.-H."/>
        </authorList>
    </citation>
    <scope>NUCLEOTIDE SEQUENCE [LARGE SCALE GENOMIC DNA]</scope>
    <source>
        <strain evidence="2 3">HLT3-15</strain>
    </source>
</reference>
<dbReference type="AlphaFoldDB" id="A0A4Q2RQU9"/>
<evidence type="ECO:0000313" key="3">
    <source>
        <dbReference type="Proteomes" id="UP000291838"/>
    </source>
</evidence>
<dbReference type="SUPFAM" id="SSF54909">
    <property type="entry name" value="Dimeric alpha+beta barrel"/>
    <property type="match status" value="1"/>
</dbReference>
<keyword evidence="2" id="KW-0503">Monooxygenase</keyword>
<dbReference type="GO" id="GO:0004497">
    <property type="term" value="F:monooxygenase activity"/>
    <property type="evidence" value="ECO:0007669"/>
    <property type="project" value="UniProtKB-KW"/>
</dbReference>
<dbReference type="InterPro" id="IPR007138">
    <property type="entry name" value="ABM_dom"/>
</dbReference>
<keyword evidence="2" id="KW-0560">Oxidoreductase</keyword>
<evidence type="ECO:0000313" key="2">
    <source>
        <dbReference type="EMBL" id="RYB90896.1"/>
    </source>
</evidence>
<dbReference type="RefSeq" id="WP_129475670.1">
    <property type="nucleotide sequence ID" value="NZ_SDWS01000004.1"/>
</dbReference>
<sequence length="98" mass="11627">MTLEHALLPVRPGHEDDFEAAFRQAKKIIVRMPGFRSLTLSRCLERPSTYLLLVEWDSLEDHTVGFRGSQDYQQWRQLLHHFYEPFPTVEHYEQVLTA</sequence>
<name>A0A4Q2RQU9_9ACTN</name>
<dbReference type="PANTHER" id="PTHR34474:SF2">
    <property type="entry name" value="SIGNAL TRANSDUCTION PROTEIN TRAP"/>
    <property type="match status" value="1"/>
</dbReference>
<dbReference type="PROSITE" id="PS51725">
    <property type="entry name" value="ABM"/>
    <property type="match status" value="1"/>
</dbReference>
<accession>A0A4Q2RQU9</accession>
<dbReference type="Pfam" id="PF03992">
    <property type="entry name" value="ABM"/>
    <property type="match status" value="1"/>
</dbReference>
<feature type="domain" description="ABM" evidence="1">
    <location>
        <begin position="2"/>
        <end position="91"/>
    </location>
</feature>
<dbReference type="EMBL" id="SDWS01000004">
    <property type="protein sequence ID" value="RYB90896.1"/>
    <property type="molecule type" value="Genomic_DNA"/>
</dbReference>
<dbReference type="InterPro" id="IPR011008">
    <property type="entry name" value="Dimeric_a/b-barrel"/>
</dbReference>
<dbReference type="Gene3D" id="3.30.70.100">
    <property type="match status" value="1"/>
</dbReference>
<evidence type="ECO:0000259" key="1">
    <source>
        <dbReference type="PROSITE" id="PS51725"/>
    </source>
</evidence>
<keyword evidence="3" id="KW-1185">Reference proteome</keyword>
<organism evidence="2 3">
    <name type="scientific">Nocardioides glacieisoli</name>
    <dbReference type="NCBI Taxonomy" id="1168730"/>
    <lineage>
        <taxon>Bacteria</taxon>
        <taxon>Bacillati</taxon>
        <taxon>Actinomycetota</taxon>
        <taxon>Actinomycetes</taxon>
        <taxon>Propionibacteriales</taxon>
        <taxon>Nocardioidaceae</taxon>
        <taxon>Nocardioides</taxon>
    </lineage>
</organism>
<dbReference type="InterPro" id="IPR050404">
    <property type="entry name" value="Heme-degrading_MO"/>
</dbReference>